<feature type="transmembrane region" description="Helical" evidence="2">
    <location>
        <begin position="316"/>
        <end position="334"/>
    </location>
</feature>
<feature type="transmembrane region" description="Helical" evidence="2">
    <location>
        <begin position="166"/>
        <end position="183"/>
    </location>
</feature>
<reference evidence="3 4" key="1">
    <citation type="journal article" date="2021" name="Sci. Rep.">
        <title>The genome of the diatom Chaetoceros tenuissimus carries an ancient integrated fragment of an extant virus.</title>
        <authorList>
            <person name="Hongo Y."/>
            <person name="Kimura K."/>
            <person name="Takaki Y."/>
            <person name="Yoshida Y."/>
            <person name="Baba S."/>
            <person name="Kobayashi G."/>
            <person name="Nagasaki K."/>
            <person name="Hano T."/>
            <person name="Tomaru Y."/>
        </authorList>
    </citation>
    <scope>NUCLEOTIDE SEQUENCE [LARGE SCALE GENOMIC DNA]</scope>
    <source>
        <strain evidence="3 4">NIES-3715</strain>
    </source>
</reference>
<proteinExistence type="predicted"/>
<name>A0AAD3CPZ8_9STRA</name>
<feature type="region of interest" description="Disordered" evidence="1">
    <location>
        <begin position="1"/>
        <end position="23"/>
    </location>
</feature>
<keyword evidence="4" id="KW-1185">Reference proteome</keyword>
<evidence type="ECO:0000313" key="3">
    <source>
        <dbReference type="EMBL" id="GFH50033.1"/>
    </source>
</evidence>
<feature type="compositionally biased region" description="Basic and acidic residues" evidence="1">
    <location>
        <begin position="1"/>
        <end position="11"/>
    </location>
</feature>
<evidence type="ECO:0000313" key="4">
    <source>
        <dbReference type="Proteomes" id="UP001054902"/>
    </source>
</evidence>
<comment type="caution">
    <text evidence="3">The sequence shown here is derived from an EMBL/GenBank/DDBJ whole genome shotgun (WGS) entry which is preliminary data.</text>
</comment>
<accession>A0AAD3CPZ8</accession>
<gene>
    <name evidence="3" type="ORF">CTEN210_06509</name>
</gene>
<keyword evidence="2" id="KW-1133">Transmembrane helix</keyword>
<keyword evidence="2" id="KW-0812">Transmembrane</keyword>
<dbReference type="Proteomes" id="UP001054902">
    <property type="component" value="Unassembled WGS sequence"/>
</dbReference>
<evidence type="ECO:0000256" key="1">
    <source>
        <dbReference type="SAM" id="MobiDB-lite"/>
    </source>
</evidence>
<feature type="transmembrane region" description="Helical" evidence="2">
    <location>
        <begin position="219"/>
        <end position="246"/>
    </location>
</feature>
<feature type="compositionally biased region" description="Basic and acidic residues" evidence="1">
    <location>
        <begin position="63"/>
        <end position="91"/>
    </location>
</feature>
<sequence length="458" mass="52803">MRLPQHEKDYESGGGAQDDEKPLLLTEARAKEMQDEAIEELQKNFRMQIESIKGTFQKRLDDIENNGKVKDDTKGQQEDIDEEDKKRSSHDEFEDDGNTERESYNTVKLEEDTFSLMMISRWNSWPYLFGILTFIFQTVLIAIIIRSQLDASFRSTPFNIPVRVKWYVRIGQYLAALLSIWFQNDLQTSFHVLLLLWTIPENRSTPFRGITTSSTHSHYWLSLILPNVIKMVQGSLVLGLSLILIIQYDNIVDIMTNFTALYFISDIDNILFTVASKGYFCSTALRKKTEEVKTVIFSDHDTYSYYSRTSMWCRNALIVAVMTIMLSILSYVAILQNQGYFFKQLYPNCQVNPEILLKFLDNTLTNEDEEFFGMKHVGDGNCDLLLNTPECKNDGNDCEWFNSNYPDCMVPFPDWIGNGSCDGEFSFFDSVTGELVNGTYNTQECGWDGGDCIEHNQK</sequence>
<dbReference type="AlphaFoldDB" id="A0AAD3CPZ8"/>
<feature type="transmembrane region" description="Helical" evidence="2">
    <location>
        <begin position="125"/>
        <end position="145"/>
    </location>
</feature>
<protein>
    <submittedName>
        <fullName evidence="3">Uncharacterized protein</fullName>
    </submittedName>
</protein>
<dbReference type="Gene3D" id="3.30.300.320">
    <property type="match status" value="1"/>
</dbReference>
<feature type="region of interest" description="Disordered" evidence="1">
    <location>
        <begin position="63"/>
        <end position="104"/>
    </location>
</feature>
<organism evidence="3 4">
    <name type="scientific">Chaetoceros tenuissimus</name>
    <dbReference type="NCBI Taxonomy" id="426638"/>
    <lineage>
        <taxon>Eukaryota</taxon>
        <taxon>Sar</taxon>
        <taxon>Stramenopiles</taxon>
        <taxon>Ochrophyta</taxon>
        <taxon>Bacillariophyta</taxon>
        <taxon>Coscinodiscophyceae</taxon>
        <taxon>Chaetocerotophycidae</taxon>
        <taxon>Chaetocerotales</taxon>
        <taxon>Chaetocerotaceae</taxon>
        <taxon>Chaetoceros</taxon>
    </lineage>
</organism>
<dbReference type="EMBL" id="BLLK01000038">
    <property type="protein sequence ID" value="GFH50033.1"/>
    <property type="molecule type" value="Genomic_DNA"/>
</dbReference>
<keyword evidence="2" id="KW-0472">Membrane</keyword>
<evidence type="ECO:0000256" key="2">
    <source>
        <dbReference type="SAM" id="Phobius"/>
    </source>
</evidence>